<organism evidence="1">
    <name type="scientific">marine sediment metagenome</name>
    <dbReference type="NCBI Taxonomy" id="412755"/>
    <lineage>
        <taxon>unclassified sequences</taxon>
        <taxon>metagenomes</taxon>
        <taxon>ecological metagenomes</taxon>
    </lineage>
</organism>
<proteinExistence type="predicted"/>
<comment type="caution">
    <text evidence="1">The sequence shown here is derived from an EMBL/GenBank/DDBJ whole genome shotgun (WGS) entry which is preliminary data.</text>
</comment>
<accession>A0A0F9F408</accession>
<evidence type="ECO:0000313" key="1">
    <source>
        <dbReference type="EMBL" id="KKL81013.1"/>
    </source>
</evidence>
<dbReference type="AlphaFoldDB" id="A0A0F9F408"/>
<sequence length="66" mass="7248">SKKRMLQYGGALFKGSCPDCGRFIKAARSLSVNLFMHMVNKKENPSVPAVCSQCGDVSISFIEFDC</sequence>
<name>A0A0F9F408_9ZZZZ</name>
<dbReference type="EMBL" id="LAZR01022687">
    <property type="protein sequence ID" value="KKL81013.1"/>
    <property type="molecule type" value="Genomic_DNA"/>
</dbReference>
<evidence type="ECO:0008006" key="2">
    <source>
        <dbReference type="Google" id="ProtNLM"/>
    </source>
</evidence>
<reference evidence="1" key="1">
    <citation type="journal article" date="2015" name="Nature">
        <title>Complex archaea that bridge the gap between prokaryotes and eukaryotes.</title>
        <authorList>
            <person name="Spang A."/>
            <person name="Saw J.H."/>
            <person name="Jorgensen S.L."/>
            <person name="Zaremba-Niedzwiedzka K."/>
            <person name="Martijn J."/>
            <person name="Lind A.E."/>
            <person name="van Eijk R."/>
            <person name="Schleper C."/>
            <person name="Guy L."/>
            <person name="Ettema T.J."/>
        </authorList>
    </citation>
    <scope>NUCLEOTIDE SEQUENCE</scope>
</reference>
<feature type="non-terminal residue" evidence="1">
    <location>
        <position position="1"/>
    </location>
</feature>
<gene>
    <name evidence="1" type="ORF">LCGC14_1999050</name>
</gene>
<protein>
    <recommendedName>
        <fullName evidence="2">C2H2-type domain-containing protein</fullName>
    </recommendedName>
</protein>